<evidence type="ECO:0000256" key="2">
    <source>
        <dbReference type="RuleBase" id="RU362097"/>
    </source>
</evidence>
<dbReference type="GO" id="GO:0009279">
    <property type="term" value="C:cell outer membrane"/>
    <property type="evidence" value="ECO:0007669"/>
    <property type="project" value="UniProtKB-SubCell"/>
</dbReference>
<evidence type="ECO:0000313" key="5">
    <source>
        <dbReference type="Proteomes" id="UP000325372"/>
    </source>
</evidence>
<keyword evidence="2" id="KW-0812">Transmembrane</keyword>
<dbReference type="GO" id="GO:0015562">
    <property type="term" value="F:efflux transmembrane transporter activity"/>
    <property type="evidence" value="ECO:0007669"/>
    <property type="project" value="InterPro"/>
</dbReference>
<comment type="subcellular location">
    <subcellularLocation>
        <location evidence="2">Cell outer membrane</location>
        <topology evidence="2">Lipid-anchor</topology>
    </subcellularLocation>
</comment>
<keyword evidence="2" id="KW-0449">Lipoprotein</keyword>
<evidence type="ECO:0000313" key="4">
    <source>
        <dbReference type="EMBL" id="KAA9131977.1"/>
    </source>
</evidence>
<gene>
    <name evidence="4" type="ORF">F3N42_07335</name>
</gene>
<dbReference type="PROSITE" id="PS51257">
    <property type="entry name" value="PROKAR_LIPOPROTEIN"/>
    <property type="match status" value="1"/>
</dbReference>
<feature type="signal peptide" evidence="2">
    <location>
        <begin position="1"/>
        <end position="21"/>
    </location>
</feature>
<dbReference type="Gene3D" id="1.20.1600.10">
    <property type="entry name" value="Outer membrane efflux proteins (OEP)"/>
    <property type="match status" value="1"/>
</dbReference>
<dbReference type="EMBL" id="VYXP01000004">
    <property type="protein sequence ID" value="KAA9131977.1"/>
    <property type="molecule type" value="Genomic_DNA"/>
</dbReference>
<dbReference type="InterPro" id="IPR003423">
    <property type="entry name" value="OMP_efflux"/>
</dbReference>
<comment type="similarity">
    <text evidence="1 2">Belongs to the outer membrane factor (OMF) (TC 1.B.17) family.</text>
</comment>
<organism evidence="4 5">
    <name type="scientific">Marinihelvus fidelis</name>
    <dbReference type="NCBI Taxonomy" id="2613842"/>
    <lineage>
        <taxon>Bacteria</taxon>
        <taxon>Pseudomonadati</taxon>
        <taxon>Pseudomonadota</taxon>
        <taxon>Gammaproteobacteria</taxon>
        <taxon>Chromatiales</taxon>
        <taxon>Wenzhouxiangellaceae</taxon>
        <taxon>Marinihelvus</taxon>
    </lineage>
</organism>
<reference evidence="4 5" key="1">
    <citation type="submission" date="2019-09" db="EMBL/GenBank/DDBJ databases">
        <title>Wenzhouxiangella sp. Genome sequencing and assembly.</title>
        <authorList>
            <person name="Zhang R."/>
        </authorList>
    </citation>
    <scope>NUCLEOTIDE SEQUENCE [LARGE SCALE GENOMIC DNA]</scope>
    <source>
        <strain evidence="4 5">W260</strain>
    </source>
</reference>
<keyword evidence="2" id="KW-0564">Palmitate</keyword>
<dbReference type="NCBIfam" id="TIGR01845">
    <property type="entry name" value="outer_NodT"/>
    <property type="match status" value="1"/>
</dbReference>
<keyword evidence="2" id="KW-1134">Transmembrane beta strand</keyword>
<dbReference type="Pfam" id="PF02321">
    <property type="entry name" value="OEP"/>
    <property type="match status" value="2"/>
</dbReference>
<feature type="region of interest" description="Disordered" evidence="3">
    <location>
        <begin position="476"/>
        <end position="509"/>
    </location>
</feature>
<sequence>MTIRQSLARIGATISALMLSACTLVGPNFETPQAPTLPDWSVDLDNGLDSGDADLARWWEVFEDPLLNELVDDALAANNTLEIAALSVLEARAQLGIATGSQWPQTQVAAGQSTLLSPPENTGVTSAYWQHTLGATVNWEIDFWGRYQRAIETANAAYLGSIASYQQARVLLTAAVVGAYAAVRTIEEQRNIAQENLALQQRSYDIAKVLYDQGQDSELDMQQAQTLLLATQSAIPAIDADLRKARNALSLLLGELPGSVTERLAAGKGIPVLPQSVSVGFPADMLRRRPDMRQAELTAMALNAQVGLAEADLYPSFSLAGSIGLASGAPGNDSFGDLFDGDAFSWSIGPSFVWPFLNYGRIRNNIRVQDARLQQALVNYAETALSAARETEDALADWDGNLEQAAILVQSVASARRSNELATLRYAEGYSDYQRVLDAQQALFSQQQRLVAAQGASVGSLIALYKALGGGWEALPGDPELDEDTRRQMTERTNWGDLVEAPDDAATQE</sequence>
<keyword evidence="5" id="KW-1185">Reference proteome</keyword>
<feature type="chain" id="PRO_5024503495" evidence="2">
    <location>
        <begin position="22"/>
        <end position="509"/>
    </location>
</feature>
<keyword evidence="2" id="KW-0472">Membrane</keyword>
<dbReference type="RefSeq" id="WP_150863767.1">
    <property type="nucleotide sequence ID" value="NZ_VYXP01000004.1"/>
</dbReference>
<dbReference type="PANTHER" id="PTHR30203:SF32">
    <property type="entry name" value="CATION EFFLUX SYSTEM PROTEIN CUSC"/>
    <property type="match status" value="1"/>
</dbReference>
<accession>A0A5N0TD36</accession>
<keyword evidence="2" id="KW-0732">Signal</keyword>
<evidence type="ECO:0000256" key="1">
    <source>
        <dbReference type="ARBA" id="ARBA00007613"/>
    </source>
</evidence>
<proteinExistence type="inferred from homology"/>
<dbReference type="AlphaFoldDB" id="A0A5N0TD36"/>
<dbReference type="PANTHER" id="PTHR30203">
    <property type="entry name" value="OUTER MEMBRANE CATION EFFLUX PROTEIN"/>
    <property type="match status" value="1"/>
</dbReference>
<dbReference type="InterPro" id="IPR010131">
    <property type="entry name" value="MdtP/NodT-like"/>
</dbReference>
<name>A0A5N0TD36_9GAMM</name>
<protein>
    <submittedName>
        <fullName evidence="4">Efflux transporter outer membrane subunit</fullName>
    </submittedName>
</protein>
<comment type="caution">
    <text evidence="4">The sequence shown here is derived from an EMBL/GenBank/DDBJ whole genome shotgun (WGS) entry which is preliminary data.</text>
</comment>
<dbReference type="Gene3D" id="2.20.200.10">
    <property type="entry name" value="Outer membrane efflux proteins (OEP)"/>
    <property type="match status" value="1"/>
</dbReference>
<evidence type="ECO:0000256" key="3">
    <source>
        <dbReference type="SAM" id="MobiDB-lite"/>
    </source>
</evidence>
<dbReference type="SUPFAM" id="SSF56954">
    <property type="entry name" value="Outer membrane efflux proteins (OEP)"/>
    <property type="match status" value="1"/>
</dbReference>
<dbReference type="Proteomes" id="UP000325372">
    <property type="component" value="Unassembled WGS sequence"/>
</dbReference>